<dbReference type="KEGG" id="mind:mvi_00680"/>
<dbReference type="Proteomes" id="UP000663508">
    <property type="component" value="Chromosome"/>
</dbReference>
<evidence type="ECO:0000256" key="1">
    <source>
        <dbReference type="SAM" id="MobiDB-lite"/>
    </source>
</evidence>
<organism evidence="2 3">
    <name type="scientific">Methylobacterium indicum</name>
    <dbReference type="NCBI Taxonomy" id="1775910"/>
    <lineage>
        <taxon>Bacteria</taxon>
        <taxon>Pseudomonadati</taxon>
        <taxon>Pseudomonadota</taxon>
        <taxon>Alphaproteobacteria</taxon>
        <taxon>Hyphomicrobiales</taxon>
        <taxon>Methylobacteriaceae</taxon>
        <taxon>Methylobacterium</taxon>
    </lineage>
</organism>
<accession>A0A8H8WNU7</accession>
<reference evidence="2" key="1">
    <citation type="submission" date="2020-11" db="EMBL/GenBank/DDBJ databases">
        <title>Complete genome sequence of a novel pathogenic Methylobacterium strain isolated from rice in Vietnam.</title>
        <authorList>
            <person name="Lai K."/>
            <person name="Okazaki S."/>
            <person name="Higashi K."/>
            <person name="Mori H."/>
            <person name="Toyoda A."/>
            <person name="Kurokawa K."/>
        </authorList>
    </citation>
    <scope>NUCLEOTIDE SEQUENCE</scope>
    <source>
        <strain evidence="2">VL1</strain>
    </source>
</reference>
<sequence>MRAEALMRAVEETAAPILPPAPADPDENGPRSRPLGPAAFNEDPPQLGTSLSDAEMEATEALVLQVASNRARAGAGARADDLAPVGKDAEALMSLAVEEMRQKVRKLRVAHDCEETLLIPGDPMRPHVFAAFWSLTKRLAELAGRVRARP</sequence>
<evidence type="ECO:0000313" key="2">
    <source>
        <dbReference type="EMBL" id="BCM81607.1"/>
    </source>
</evidence>
<feature type="compositionally biased region" description="Basic and acidic residues" evidence="1">
    <location>
        <begin position="1"/>
        <end position="11"/>
    </location>
</feature>
<feature type="region of interest" description="Disordered" evidence="1">
    <location>
        <begin position="1"/>
        <end position="52"/>
    </location>
</feature>
<dbReference type="AlphaFoldDB" id="A0A8H8WNU7"/>
<evidence type="ECO:0000313" key="3">
    <source>
        <dbReference type="Proteomes" id="UP000663508"/>
    </source>
</evidence>
<gene>
    <name evidence="2" type="ORF">mvi_00680</name>
</gene>
<proteinExistence type="predicted"/>
<name>A0A8H8WNU7_9HYPH</name>
<protein>
    <submittedName>
        <fullName evidence="2">Uncharacterized protein</fullName>
    </submittedName>
</protein>
<dbReference type="EMBL" id="AP024145">
    <property type="protein sequence ID" value="BCM81607.1"/>
    <property type="molecule type" value="Genomic_DNA"/>
</dbReference>